<comment type="caution">
    <text evidence="5">The sequence shown here is derived from an EMBL/GenBank/DDBJ whole genome shotgun (WGS) entry which is preliminary data.</text>
</comment>
<dbReference type="InterPro" id="IPR036977">
    <property type="entry name" value="DNA_primase_Znf_CHC2"/>
</dbReference>
<sequence>MESKLLDWKKARQKSIIKVLGDMGIAPKTQTVKAAWYLSPLRTEKEASFCVTLNKNLWYDFGIAKGGNVIDLIIELKSCSSIEALHYLSSQTSFFFIPPEIDQTKRDETLQVFKVKEIQHPALIQYIRSRSILVSTARNFCKEVWYKYNGRTHFSIGLPNSSGGWELRNKFFKNSTAPKSYSLIGQQKEKLLLFEGIFDFLSLATMDKDLIASSDSLVLNSLGFISRSLPLLNKYQRIYLYLDNDHAGKKAAQKIKVLPLNIRDCSCTYKGSKDLNEKLRLLPQQFKKL</sequence>
<dbReference type="SUPFAM" id="SSF56731">
    <property type="entry name" value="DNA primase core"/>
    <property type="match status" value="1"/>
</dbReference>
<evidence type="ECO:0000256" key="3">
    <source>
        <dbReference type="ARBA" id="ARBA00022833"/>
    </source>
</evidence>
<reference evidence="5 6" key="1">
    <citation type="submission" date="2020-03" db="EMBL/GenBank/DDBJ databases">
        <title>Salinimicrobium sp. nov, isolated from SCS.</title>
        <authorList>
            <person name="Cao W.R."/>
        </authorList>
    </citation>
    <scope>NUCLEOTIDE SEQUENCE [LARGE SCALE GENOMIC DNA]</scope>
    <source>
        <strain evidence="6">J15B91</strain>
    </source>
</reference>
<dbReference type="Gene3D" id="3.90.580.10">
    <property type="entry name" value="Zinc finger, CHC2-type domain"/>
    <property type="match status" value="1"/>
</dbReference>
<dbReference type="Proteomes" id="UP000703674">
    <property type="component" value="Unassembled WGS sequence"/>
</dbReference>
<feature type="domain" description="Zinc finger CHC2-type" evidence="4">
    <location>
        <begin position="33"/>
        <end position="92"/>
    </location>
</feature>
<evidence type="ECO:0000313" key="6">
    <source>
        <dbReference type="Proteomes" id="UP000703674"/>
    </source>
</evidence>
<evidence type="ECO:0000256" key="1">
    <source>
        <dbReference type="ARBA" id="ARBA00022723"/>
    </source>
</evidence>
<keyword evidence="3" id="KW-0862">Zinc</keyword>
<protein>
    <submittedName>
        <fullName evidence="5">DNA primase</fullName>
    </submittedName>
</protein>
<dbReference type="InterPro" id="IPR034154">
    <property type="entry name" value="TOPRIM_DnaG/twinkle"/>
</dbReference>
<evidence type="ECO:0000259" key="4">
    <source>
        <dbReference type="Pfam" id="PF01807"/>
    </source>
</evidence>
<evidence type="ECO:0000256" key="2">
    <source>
        <dbReference type="ARBA" id="ARBA00022771"/>
    </source>
</evidence>
<dbReference type="Gene3D" id="3.40.1360.10">
    <property type="match status" value="1"/>
</dbReference>
<dbReference type="InterPro" id="IPR050219">
    <property type="entry name" value="DnaG_primase"/>
</dbReference>
<name>A0ABX1D2V0_9FLAO</name>
<evidence type="ECO:0000313" key="5">
    <source>
        <dbReference type="EMBL" id="NJW53529.1"/>
    </source>
</evidence>
<dbReference type="Pfam" id="PF01807">
    <property type="entry name" value="Zn_ribbon_DnaG"/>
    <property type="match status" value="1"/>
</dbReference>
<dbReference type="PANTHER" id="PTHR30313">
    <property type="entry name" value="DNA PRIMASE"/>
    <property type="match status" value="1"/>
</dbReference>
<proteinExistence type="predicted"/>
<gene>
    <name evidence="5" type="ORF">HC175_11415</name>
</gene>
<keyword evidence="1" id="KW-0479">Metal-binding</keyword>
<dbReference type="InterPro" id="IPR002694">
    <property type="entry name" value="Znf_CHC2"/>
</dbReference>
<dbReference type="RefSeq" id="WP_168138637.1">
    <property type="nucleotide sequence ID" value="NZ_JAAVJR010000006.1"/>
</dbReference>
<accession>A0ABX1D2V0</accession>
<dbReference type="SUPFAM" id="SSF57783">
    <property type="entry name" value="Zinc beta-ribbon"/>
    <property type="match status" value="1"/>
</dbReference>
<dbReference type="PANTHER" id="PTHR30313:SF2">
    <property type="entry name" value="DNA PRIMASE"/>
    <property type="match status" value="1"/>
</dbReference>
<dbReference type="Pfam" id="PF13155">
    <property type="entry name" value="Toprim_2"/>
    <property type="match status" value="1"/>
</dbReference>
<keyword evidence="6" id="KW-1185">Reference proteome</keyword>
<dbReference type="CDD" id="cd01029">
    <property type="entry name" value="TOPRIM_primases"/>
    <property type="match status" value="1"/>
</dbReference>
<dbReference type="EMBL" id="JAAVJR010000006">
    <property type="protein sequence ID" value="NJW53529.1"/>
    <property type="molecule type" value="Genomic_DNA"/>
</dbReference>
<organism evidence="5 6">
    <name type="scientific">Salinimicrobium oceani</name>
    <dbReference type="NCBI Taxonomy" id="2722702"/>
    <lineage>
        <taxon>Bacteria</taxon>
        <taxon>Pseudomonadati</taxon>
        <taxon>Bacteroidota</taxon>
        <taxon>Flavobacteriia</taxon>
        <taxon>Flavobacteriales</taxon>
        <taxon>Flavobacteriaceae</taxon>
        <taxon>Salinimicrobium</taxon>
    </lineage>
</organism>
<keyword evidence="2" id="KW-0863">Zinc-finger</keyword>